<dbReference type="PROSITE" id="PS51710">
    <property type="entry name" value="G_OBG"/>
    <property type="match status" value="1"/>
</dbReference>
<dbReference type="InterPro" id="IPR027417">
    <property type="entry name" value="P-loop_NTPase"/>
</dbReference>
<dbReference type="SUPFAM" id="SSF52540">
    <property type="entry name" value="P-loop containing nucleoside triphosphate hydrolases"/>
    <property type="match status" value="1"/>
</dbReference>
<comment type="subunit">
    <text evidence="9">Monomer.</text>
</comment>
<dbReference type="NCBIfam" id="TIGR02729">
    <property type="entry name" value="Obg_CgtA"/>
    <property type="match status" value="1"/>
</dbReference>
<sequence length="421" mass="46816">MKFISSTSITLKSGKGGDGIIAWRRESKVRLGGPAGGNGGKGGSVYIEADENVNSLFHLRHLKVLKAQDGENGRNKSQHGRGGEDLYLKVPCGTNVFNRVNNEKLFELISHQERFLACKGGEGGRGNASFKSPKNSAPYLYELGDPAEELEVILDLETISDIGFLGKPNAGKSSLLSLISNAKPKIASFPFTTLIPVLGTVVHEDKKLVFADIPGLIENASQGAGLGFEFLKHLNRCRVLVHLVDCSEEDVENEILSIENEIKAYSEELFNKPRFICLNKIDLISDESLECILKKVELLGRQVIPVSVLKNKNIDVLLGHIFKFYESCSFITPQKPDYLEISDDPDLFASILISREDNFWNVEHPSLRYWVRKIPLDTYDNIARLLQKISSLGVEKELIKAGAFAGDDVRIYDFHYKFQAT</sequence>
<evidence type="ECO:0000259" key="10">
    <source>
        <dbReference type="PROSITE" id="PS51710"/>
    </source>
</evidence>
<keyword evidence="8 9" id="KW-0342">GTP-binding</keyword>
<dbReference type="Pfam" id="PF09269">
    <property type="entry name" value="DUF1967"/>
    <property type="match status" value="1"/>
</dbReference>
<feature type="binding site" evidence="9">
    <location>
        <begin position="212"/>
        <end position="215"/>
    </location>
    <ligand>
        <name>GTP</name>
        <dbReference type="ChEBI" id="CHEBI:37565"/>
    </ligand>
</feature>
<evidence type="ECO:0000313" key="14">
    <source>
        <dbReference type="Proteomes" id="UP000007952"/>
    </source>
</evidence>
<protein>
    <recommendedName>
        <fullName evidence="9">GTPase Obg</fullName>
        <ecNumber evidence="9">3.6.5.-</ecNumber>
    </recommendedName>
    <alternativeName>
        <fullName evidence="9">GTP-binding protein Obg</fullName>
    </alternativeName>
</protein>
<keyword evidence="7 9" id="KW-0460">Magnesium</keyword>
<evidence type="ECO:0000256" key="6">
    <source>
        <dbReference type="ARBA" id="ARBA00022801"/>
    </source>
</evidence>
<dbReference type="CDD" id="cd01898">
    <property type="entry name" value="Obg"/>
    <property type="match status" value="1"/>
</dbReference>
<dbReference type="KEGG" id="mhf:MHF_1494"/>
<comment type="cofactor">
    <cofactor evidence="1 9">
        <name>Mg(2+)</name>
        <dbReference type="ChEBI" id="CHEBI:18420"/>
    </cofactor>
</comment>
<dbReference type="PROSITE" id="PS51883">
    <property type="entry name" value="OBG"/>
    <property type="match status" value="1"/>
</dbReference>
<dbReference type="GO" id="GO:0042254">
    <property type="term" value="P:ribosome biogenesis"/>
    <property type="evidence" value="ECO:0007669"/>
    <property type="project" value="UniProtKB-UniRule"/>
</dbReference>
<reference key="2">
    <citation type="submission" date="2011-05" db="EMBL/GenBank/DDBJ databases">
        <title>The Genome of Mycoplasma haemofelis Strain Ohio2, a pathogenic hemoplasma of the cat.</title>
        <authorList>
            <person name="Santos A.P."/>
            <person name="Guimaraes A.M.S."/>
            <person name="SanMiguel P.J."/>
            <person name="Martin S.W."/>
            <person name="Messick J.B."/>
        </authorList>
    </citation>
    <scope>NUCLEOTIDE SEQUENCE</scope>
    <source>
        <strain>Ohio2</strain>
    </source>
</reference>
<keyword evidence="4 9" id="KW-0479">Metal-binding</keyword>
<feature type="domain" description="OBG-type G" evidence="10">
    <location>
        <begin position="160"/>
        <end position="326"/>
    </location>
</feature>
<feature type="domain" description="Obg" evidence="12">
    <location>
        <begin position="1"/>
        <end position="159"/>
    </location>
</feature>
<gene>
    <name evidence="9 13" type="primary">obg</name>
    <name evidence="13" type="ordered locus">MHF_1494</name>
</gene>
<dbReference type="InterPro" id="IPR036346">
    <property type="entry name" value="GTP-bd_prot_GTP1/OBG_C_sf"/>
</dbReference>
<comment type="subcellular location">
    <subcellularLocation>
        <location evidence="9">Cytoplasm</location>
    </subcellularLocation>
</comment>
<dbReference type="InterPro" id="IPR014100">
    <property type="entry name" value="GTP-bd_Obg/CgtA"/>
</dbReference>
<dbReference type="PROSITE" id="PS00905">
    <property type="entry name" value="GTP1_OBG"/>
    <property type="match status" value="1"/>
</dbReference>
<accession>F6FH19</accession>
<dbReference type="EC" id="3.6.5.-" evidence="9"/>
<evidence type="ECO:0000256" key="2">
    <source>
        <dbReference type="ARBA" id="ARBA00007699"/>
    </source>
</evidence>
<reference evidence="13 14" key="1">
    <citation type="journal article" date="2011" name="J. Bacteriol.">
        <title>Complete genome sequences of two hemotropic Mycoplasmas, Mycoplasma haemofelis strain Ohio2 and Mycoplasma suis strain Illinois.</title>
        <authorList>
            <person name="Messick J.B."/>
            <person name="Santos A.P."/>
            <person name="Guimaraes A.M."/>
        </authorList>
    </citation>
    <scope>NUCLEOTIDE SEQUENCE [LARGE SCALE GENOMIC DNA]</scope>
    <source>
        <strain evidence="13 14">Ohio2</strain>
    </source>
</reference>
<dbReference type="InterPro" id="IPR006169">
    <property type="entry name" value="GTP1_OBG_dom"/>
</dbReference>
<evidence type="ECO:0000256" key="8">
    <source>
        <dbReference type="ARBA" id="ARBA00023134"/>
    </source>
</evidence>
<dbReference type="NCBIfam" id="NF008955">
    <property type="entry name" value="PRK12297.1"/>
    <property type="match status" value="1"/>
</dbReference>
<dbReference type="STRING" id="859194.MHF_1494"/>
<feature type="binding site" evidence="9">
    <location>
        <begin position="307"/>
        <end position="309"/>
    </location>
    <ligand>
        <name>GTP</name>
        <dbReference type="ChEBI" id="CHEBI:37565"/>
    </ligand>
</feature>
<dbReference type="FunFam" id="2.70.210.12:FF:000001">
    <property type="entry name" value="GTPase Obg"/>
    <property type="match status" value="1"/>
</dbReference>
<dbReference type="Pfam" id="PF01018">
    <property type="entry name" value="GTP1_OBG"/>
    <property type="match status" value="1"/>
</dbReference>
<dbReference type="InterPro" id="IPR006073">
    <property type="entry name" value="GTP-bd"/>
</dbReference>
<dbReference type="Gene3D" id="2.70.210.12">
    <property type="entry name" value="GTP1/OBG domain"/>
    <property type="match status" value="1"/>
</dbReference>
<dbReference type="InterPro" id="IPR036726">
    <property type="entry name" value="GTP1_OBG_dom_sf"/>
</dbReference>
<dbReference type="InterPro" id="IPR031167">
    <property type="entry name" value="G_OBG"/>
</dbReference>
<dbReference type="Gene3D" id="3.30.300.350">
    <property type="entry name" value="GTP-binding protein OBG, C-terminal domain"/>
    <property type="match status" value="1"/>
</dbReference>
<dbReference type="GO" id="GO:0005737">
    <property type="term" value="C:cytoplasm"/>
    <property type="evidence" value="ECO:0007669"/>
    <property type="project" value="UniProtKB-SubCell"/>
</dbReference>
<dbReference type="GO" id="GO:0003924">
    <property type="term" value="F:GTPase activity"/>
    <property type="evidence" value="ECO:0007669"/>
    <property type="project" value="UniProtKB-UniRule"/>
</dbReference>
<dbReference type="EMBL" id="CP002808">
    <property type="protein sequence ID" value="AEG73728.1"/>
    <property type="molecule type" value="Genomic_DNA"/>
</dbReference>
<evidence type="ECO:0000256" key="7">
    <source>
        <dbReference type="ARBA" id="ARBA00022842"/>
    </source>
</evidence>
<dbReference type="GO" id="GO:0005525">
    <property type="term" value="F:GTP binding"/>
    <property type="evidence" value="ECO:0007669"/>
    <property type="project" value="UniProtKB-UniRule"/>
</dbReference>
<dbReference type="AlphaFoldDB" id="F6FH19"/>
<feature type="binding site" evidence="9">
    <location>
        <begin position="191"/>
        <end position="195"/>
    </location>
    <ligand>
        <name>GTP</name>
        <dbReference type="ChEBI" id="CHEBI:37565"/>
    </ligand>
</feature>
<keyword evidence="5 9" id="KW-0547">Nucleotide-binding</keyword>
<feature type="domain" description="OCT" evidence="11">
    <location>
        <begin position="340"/>
        <end position="420"/>
    </location>
</feature>
<evidence type="ECO:0000256" key="1">
    <source>
        <dbReference type="ARBA" id="ARBA00001946"/>
    </source>
</evidence>
<dbReference type="Pfam" id="PF01926">
    <property type="entry name" value="MMR_HSR1"/>
    <property type="match status" value="1"/>
</dbReference>
<dbReference type="eggNOG" id="COG0536">
    <property type="taxonomic scope" value="Bacteria"/>
</dbReference>
<keyword evidence="3 9" id="KW-0963">Cytoplasm</keyword>
<evidence type="ECO:0000256" key="4">
    <source>
        <dbReference type="ARBA" id="ARBA00022723"/>
    </source>
</evidence>
<dbReference type="InterPro" id="IPR045086">
    <property type="entry name" value="OBG_GTPase"/>
</dbReference>
<evidence type="ECO:0000313" key="13">
    <source>
        <dbReference type="EMBL" id="AEG73728.1"/>
    </source>
</evidence>
<keyword evidence="6 9" id="KW-0378">Hydrolase</keyword>
<dbReference type="NCBIfam" id="NF008956">
    <property type="entry name" value="PRK12299.1"/>
    <property type="match status" value="1"/>
</dbReference>
<evidence type="ECO:0000259" key="12">
    <source>
        <dbReference type="PROSITE" id="PS51883"/>
    </source>
</evidence>
<dbReference type="NCBIfam" id="TIGR03595">
    <property type="entry name" value="Obg_CgtA_exten"/>
    <property type="match status" value="1"/>
</dbReference>
<dbReference type="GO" id="GO:0000287">
    <property type="term" value="F:magnesium ion binding"/>
    <property type="evidence" value="ECO:0007669"/>
    <property type="project" value="InterPro"/>
</dbReference>
<dbReference type="PROSITE" id="PS51881">
    <property type="entry name" value="OCT"/>
    <property type="match status" value="1"/>
</dbReference>
<dbReference type="Proteomes" id="UP000007952">
    <property type="component" value="Chromosome"/>
</dbReference>
<dbReference type="SUPFAM" id="SSF82051">
    <property type="entry name" value="Obg GTP-binding protein N-terminal domain"/>
    <property type="match status" value="1"/>
</dbReference>
<dbReference type="PANTHER" id="PTHR11702">
    <property type="entry name" value="DEVELOPMENTALLY REGULATED GTP-BINDING PROTEIN-RELATED"/>
    <property type="match status" value="1"/>
</dbReference>
<dbReference type="SUPFAM" id="SSF102741">
    <property type="entry name" value="Obg GTP-binding protein C-terminal domain"/>
    <property type="match status" value="1"/>
</dbReference>
<evidence type="ECO:0000256" key="3">
    <source>
        <dbReference type="ARBA" id="ARBA00022490"/>
    </source>
</evidence>
<dbReference type="HOGENOM" id="CLU_011747_2_1_14"/>
<dbReference type="PANTHER" id="PTHR11702:SF31">
    <property type="entry name" value="MITOCHONDRIAL RIBOSOME-ASSOCIATED GTPASE 2"/>
    <property type="match status" value="1"/>
</dbReference>
<comment type="function">
    <text evidence="9">An essential GTPase which binds GTP, GDP and possibly (p)ppGpp with moderate affinity, with high nucleotide exchange rates and a fairly low GTP hydrolysis rate. Plays a role in control of the cell cycle, stress response, ribosome biogenesis and in those bacteria that undergo differentiation, in morphogenesis control.</text>
</comment>
<evidence type="ECO:0000256" key="9">
    <source>
        <dbReference type="HAMAP-Rule" id="MF_01454"/>
    </source>
</evidence>
<evidence type="ECO:0000259" key="11">
    <source>
        <dbReference type="PROSITE" id="PS51881"/>
    </source>
</evidence>
<dbReference type="PRINTS" id="PR00326">
    <property type="entry name" value="GTP1OBG"/>
</dbReference>
<dbReference type="HAMAP" id="MF_01454">
    <property type="entry name" value="GTPase_Obg"/>
    <property type="match status" value="1"/>
</dbReference>
<feature type="binding site" evidence="9">
    <location>
        <begin position="166"/>
        <end position="173"/>
    </location>
    <ligand>
        <name>GTP</name>
        <dbReference type="ChEBI" id="CHEBI:37565"/>
    </ligand>
</feature>
<organism evidence="13 14">
    <name type="scientific">Mycoplasma haemofelis (strain Ohio2)</name>
    <dbReference type="NCBI Taxonomy" id="859194"/>
    <lineage>
        <taxon>Bacteria</taxon>
        <taxon>Bacillati</taxon>
        <taxon>Mycoplasmatota</taxon>
        <taxon>Mollicutes</taxon>
        <taxon>Mycoplasmataceae</taxon>
        <taxon>Mycoplasma</taxon>
    </lineage>
</organism>
<feature type="binding site" evidence="9">
    <location>
        <position position="173"/>
    </location>
    <ligand>
        <name>Mg(2+)</name>
        <dbReference type="ChEBI" id="CHEBI:18420"/>
    </ligand>
</feature>
<dbReference type="InterPro" id="IPR006074">
    <property type="entry name" value="GTP1-OBG_CS"/>
</dbReference>
<comment type="similarity">
    <text evidence="2 9">Belongs to the TRAFAC class OBG-HflX-like GTPase superfamily. OBG GTPase family.</text>
</comment>
<proteinExistence type="inferred from homology"/>
<evidence type="ECO:0000256" key="5">
    <source>
        <dbReference type="ARBA" id="ARBA00022741"/>
    </source>
</evidence>
<name>F6FH19_MYCHI</name>
<dbReference type="InterPro" id="IPR015349">
    <property type="entry name" value="OCT_dom"/>
</dbReference>
<feature type="binding site" evidence="9">
    <location>
        <begin position="279"/>
        <end position="282"/>
    </location>
    <ligand>
        <name>GTP</name>
        <dbReference type="ChEBI" id="CHEBI:37565"/>
    </ligand>
</feature>
<dbReference type="BioCyc" id="MHAE859194:G1GR7-1491-MONOMER"/>
<dbReference type="Gene3D" id="3.40.50.300">
    <property type="entry name" value="P-loop containing nucleotide triphosphate hydrolases"/>
    <property type="match status" value="1"/>
</dbReference>
<feature type="binding site" evidence="9">
    <location>
        <position position="193"/>
    </location>
    <ligand>
        <name>Mg(2+)</name>
        <dbReference type="ChEBI" id="CHEBI:18420"/>
    </ligand>
</feature>